<keyword evidence="6" id="KW-0808">Transferase</keyword>
<dbReference type="Gene3D" id="6.10.340.10">
    <property type="match status" value="1"/>
</dbReference>
<dbReference type="PANTHER" id="PTHR43065">
    <property type="entry name" value="SENSOR HISTIDINE KINASE"/>
    <property type="match status" value="1"/>
</dbReference>
<feature type="coiled-coil region" evidence="3">
    <location>
        <begin position="367"/>
        <end position="394"/>
    </location>
</feature>
<evidence type="ECO:0000256" key="4">
    <source>
        <dbReference type="SAM" id="Phobius"/>
    </source>
</evidence>
<dbReference type="SUPFAM" id="SSF55874">
    <property type="entry name" value="ATPase domain of HSP90 chaperone/DNA topoisomerase II/histidine kinase"/>
    <property type="match status" value="1"/>
</dbReference>
<dbReference type="PRINTS" id="PR00344">
    <property type="entry name" value="BCTRLSENSOR"/>
</dbReference>
<sequence>MKIAKLSLKNLLILQFVLSATLPTLLLSGLLISEFQNIQTEEQIKKQSAQTEKAKLQLEFELEKFALQLQQLAVDSNAALAASSGIFAHNARNSLLQIAQNHQLAKAVLLVDKTQWIVEAVPVEAMVVPLTPLQPHLEALFAEDYAATNQTIFMSSVELSKQLLANSAPAAQPLAEIIVMQIPLKLADTAVTDPRSRLTGAIVALLPLQNIKTMLENYSPDTTLQNIYWQGRGLITDAKPSSDMMVTQVELHVPNLPLALTVEFATTRAAALGAITALTYRYALITGLFLILLLLAGWLFVRAEVKPITALNRMVEGYADGDLQQPKQQFPFTEFDQIAGVLHTMALKLKEHQDLLERRVAQRTSQLQQAVVELNQINAELLKTQQQLVESEKLSQIGILVAGVSREISDPISQSLAAVNTIQQQHLEIAQAVKHSTLKRSAFDHYLRESKLSIEQLSRNLQRAEELIQSFKAVAVDQSSEQRRNFNLYDYLQQVILSLRYELSRYNVKVDIKGDKVMVLQSYPGTFSRVLTNLVLNTLQHGFDSSVAQHISISYSLLPDGQLQLVYRDDGAGMAKPVLKRIFEPFFTTAQQDGGSGLGMSIVYNLITQQLKGSIDAESEPGKGASFTMTLPVRVVIKPR</sequence>
<evidence type="ECO:0000313" key="6">
    <source>
        <dbReference type="EMBL" id="MBZ9610763.1"/>
    </source>
</evidence>
<evidence type="ECO:0000259" key="5">
    <source>
        <dbReference type="PROSITE" id="PS50109"/>
    </source>
</evidence>
<protein>
    <recommendedName>
        <fullName evidence="2">histidine kinase</fullName>
        <ecNumber evidence="2">2.7.13.3</ecNumber>
    </recommendedName>
</protein>
<dbReference type="EC" id="2.7.13.3" evidence="2"/>
<evidence type="ECO:0000256" key="2">
    <source>
        <dbReference type="ARBA" id="ARBA00012438"/>
    </source>
</evidence>
<comment type="caution">
    <text evidence="6">The sequence shown here is derived from an EMBL/GenBank/DDBJ whole genome shotgun (WGS) entry which is preliminary data.</text>
</comment>
<evidence type="ECO:0000313" key="7">
    <source>
        <dbReference type="Proteomes" id="UP000663814"/>
    </source>
</evidence>
<dbReference type="InterPro" id="IPR005467">
    <property type="entry name" value="His_kinase_dom"/>
</dbReference>
<dbReference type="SMART" id="SM00387">
    <property type="entry name" value="HATPase_c"/>
    <property type="match status" value="1"/>
</dbReference>
<keyword evidence="4" id="KW-1133">Transmembrane helix</keyword>
<dbReference type="Gene3D" id="1.10.287.130">
    <property type="match status" value="1"/>
</dbReference>
<dbReference type="GO" id="GO:0016301">
    <property type="term" value="F:kinase activity"/>
    <property type="evidence" value="ECO:0007669"/>
    <property type="project" value="UniProtKB-KW"/>
</dbReference>
<evidence type="ECO:0000256" key="3">
    <source>
        <dbReference type="SAM" id="Coils"/>
    </source>
</evidence>
<gene>
    <name evidence="6" type="ORF">I4W93_004065</name>
</gene>
<keyword evidence="6" id="KW-0418">Kinase</keyword>
<dbReference type="CDD" id="cd00075">
    <property type="entry name" value="HATPase"/>
    <property type="match status" value="1"/>
</dbReference>
<name>A0ABS7X5E3_9GAMM</name>
<proteinExistence type="predicted"/>
<dbReference type="Proteomes" id="UP000663814">
    <property type="component" value="Unassembled WGS sequence"/>
</dbReference>
<dbReference type="PANTHER" id="PTHR43065:SF47">
    <property type="match status" value="1"/>
</dbReference>
<accession>A0ABS7X5E3</accession>
<organism evidence="6 7">
    <name type="scientific">Rheinheimera maricola</name>
    <dbReference type="NCBI Taxonomy" id="2793282"/>
    <lineage>
        <taxon>Bacteria</taxon>
        <taxon>Pseudomonadati</taxon>
        <taxon>Pseudomonadota</taxon>
        <taxon>Gammaproteobacteria</taxon>
        <taxon>Chromatiales</taxon>
        <taxon>Chromatiaceae</taxon>
        <taxon>Rheinheimera</taxon>
    </lineage>
</organism>
<keyword evidence="4" id="KW-0812">Transmembrane</keyword>
<comment type="catalytic activity">
    <reaction evidence="1">
        <text>ATP + protein L-histidine = ADP + protein N-phospho-L-histidine.</text>
        <dbReference type="EC" id="2.7.13.3"/>
    </reaction>
</comment>
<dbReference type="EMBL" id="JAERPS020000001">
    <property type="protein sequence ID" value="MBZ9610763.1"/>
    <property type="molecule type" value="Genomic_DNA"/>
</dbReference>
<dbReference type="InterPro" id="IPR003594">
    <property type="entry name" value="HATPase_dom"/>
</dbReference>
<dbReference type="InterPro" id="IPR036890">
    <property type="entry name" value="HATPase_C_sf"/>
</dbReference>
<dbReference type="RefSeq" id="WP_205310654.1">
    <property type="nucleotide sequence ID" value="NZ_JAERPS020000001.1"/>
</dbReference>
<keyword evidence="3" id="KW-0175">Coiled coil</keyword>
<feature type="coiled-coil region" evidence="3">
    <location>
        <begin position="447"/>
        <end position="474"/>
    </location>
</feature>
<dbReference type="Pfam" id="PF02518">
    <property type="entry name" value="HATPase_c"/>
    <property type="match status" value="1"/>
</dbReference>
<dbReference type="InterPro" id="IPR004358">
    <property type="entry name" value="Sig_transdc_His_kin-like_C"/>
</dbReference>
<keyword evidence="7" id="KW-1185">Reference proteome</keyword>
<dbReference type="PROSITE" id="PS50109">
    <property type="entry name" value="HIS_KIN"/>
    <property type="match status" value="1"/>
</dbReference>
<feature type="domain" description="Histidine kinase" evidence="5">
    <location>
        <begin position="403"/>
        <end position="635"/>
    </location>
</feature>
<reference evidence="6 7" key="1">
    <citation type="submission" date="2021-08" db="EMBL/GenBank/DDBJ databases">
        <title>Rheinheimera aquimaris sp. nov., isolated from seawater of the East Sea in Korea.</title>
        <authorList>
            <person name="Kim K.H."/>
            <person name="Wenting R."/>
            <person name="Kim K.R."/>
            <person name="Jeon C.O."/>
        </authorList>
    </citation>
    <scope>NUCLEOTIDE SEQUENCE [LARGE SCALE GENOMIC DNA]</scope>
    <source>
        <strain evidence="6 7">MA-13</strain>
    </source>
</reference>
<dbReference type="Gene3D" id="3.30.565.10">
    <property type="entry name" value="Histidine kinase-like ATPase, C-terminal domain"/>
    <property type="match status" value="1"/>
</dbReference>
<keyword evidence="4" id="KW-0472">Membrane</keyword>
<feature type="transmembrane region" description="Helical" evidence="4">
    <location>
        <begin position="282"/>
        <end position="301"/>
    </location>
</feature>
<evidence type="ECO:0000256" key="1">
    <source>
        <dbReference type="ARBA" id="ARBA00000085"/>
    </source>
</evidence>